<gene>
    <name evidence="2" type="ORF">FN924_04495</name>
</gene>
<dbReference type="KEGG" id="aqt:FN924_04495"/>
<feature type="domain" description="LysM" evidence="1">
    <location>
        <begin position="517"/>
        <end position="561"/>
    </location>
</feature>
<dbReference type="Proteomes" id="UP000315215">
    <property type="component" value="Chromosome"/>
</dbReference>
<feature type="domain" description="LysM" evidence="1">
    <location>
        <begin position="104"/>
        <end position="147"/>
    </location>
</feature>
<dbReference type="OrthoDB" id="529831at2"/>
<dbReference type="PANTHER" id="PTHR33734:SF22">
    <property type="entry name" value="MEMBRANE-BOUND LYTIC MUREIN TRANSGLYCOSYLASE D"/>
    <property type="match status" value="1"/>
</dbReference>
<dbReference type="InterPro" id="IPR018392">
    <property type="entry name" value="LysM"/>
</dbReference>
<reference evidence="2 3" key="1">
    <citation type="submission" date="2019-07" db="EMBL/GenBank/DDBJ databases">
        <authorList>
            <person name="Li J."/>
        </authorList>
    </citation>
    <scope>NUCLEOTIDE SEQUENCE [LARGE SCALE GENOMIC DNA]</scope>
    <source>
        <strain evidence="2 3">TKL69</strain>
    </source>
</reference>
<dbReference type="GO" id="GO:0008932">
    <property type="term" value="F:lytic endotransglycosylase activity"/>
    <property type="evidence" value="ECO:0007669"/>
    <property type="project" value="TreeGrafter"/>
</dbReference>
<proteinExistence type="predicted"/>
<dbReference type="CDD" id="cd00118">
    <property type="entry name" value="LysM"/>
    <property type="match status" value="8"/>
</dbReference>
<dbReference type="RefSeq" id="WP_143892248.1">
    <property type="nucleotide sequence ID" value="NZ_CP041666.1"/>
</dbReference>
<dbReference type="AlphaFoldDB" id="A0A516KDM4"/>
<keyword evidence="3" id="KW-1185">Reference proteome</keyword>
<feature type="domain" description="LysM" evidence="1">
    <location>
        <begin position="333"/>
        <end position="376"/>
    </location>
</feature>
<dbReference type="Gene3D" id="3.10.350.10">
    <property type="entry name" value="LysM domain"/>
    <property type="match status" value="8"/>
</dbReference>
<feature type="domain" description="LysM" evidence="1">
    <location>
        <begin position="214"/>
        <end position="257"/>
    </location>
</feature>
<dbReference type="Pfam" id="PF01476">
    <property type="entry name" value="LysM"/>
    <property type="match status" value="8"/>
</dbReference>
<dbReference type="EMBL" id="CP041666">
    <property type="protein sequence ID" value="QDP39498.1"/>
    <property type="molecule type" value="Genomic_DNA"/>
</dbReference>
<name>A0A516KDM4_9BACI</name>
<feature type="domain" description="LysM" evidence="1">
    <location>
        <begin position="277"/>
        <end position="320"/>
    </location>
</feature>
<sequence>MNPIKRVELEKKNNQSNGYMLVVYLDDHLTEFADELGSVPETKQSLTATVKQILQVRYSNVRVTMVKVILSGAVVTTIPMMNDQNTVEAESNEVTSEVTTESSVFYTVVSGDSLWTISRKFNSSVDQIKRANNLQTNSLLVNQRLVIPKAIHTVGVGDYLTVLARDYGVSVDAIKIANGLKTDSTALGQTLVIPLLITNTSSPEAVGEPKPEGSTYTVVTGDSLSVIAKRYNVSVDELRKVNRLTSDIITVGQVLTIPNGAMKVVEQQLTVPRINTSNYTVKAGDSLSVIAKNFGTTVDALRKENNLSGDFLSVGQTLKVPINETKSEEHTSTIYTVVSGDSLSVIAKRFNVSLDGLRRVNGLTSDVLQIGQVLSIPPGSNPSIEEPAQPRENTSDYIVQSGDSLSVIAKRYGISLEALKTANQLTSDVIRVGQRLTIRTDAAPMTESTQEKRTTFVYSVHYGDSLSVIAKRFSVPIDDIRIANGLTSDNLRVGQALTIPNGLNASAQGETNTITYRTHTVQAGDNIWNLSTRYGIPQQELLRANNLTSTSMLSIGQTLKIPVHHIATKPVVSDRHGEYLDWWTEAQYVFPIGKNAKVTDFVTGKSFMIKRTIGANHADSETLTVTDSNTAKSIWGEYSWTPRAVILEVDGRKLAASMSFMPHDQDYVKNNGISGHFDVYFGNSIRHVDGKPDSSHQAQVEKAAGIR</sequence>
<evidence type="ECO:0000313" key="2">
    <source>
        <dbReference type="EMBL" id="QDP39498.1"/>
    </source>
</evidence>
<dbReference type="PANTHER" id="PTHR33734">
    <property type="entry name" value="LYSM DOMAIN-CONTAINING GPI-ANCHORED PROTEIN 2"/>
    <property type="match status" value="1"/>
</dbReference>
<accession>A0A516KDM4</accession>
<feature type="domain" description="LysM" evidence="1">
    <location>
        <begin position="150"/>
        <end position="193"/>
    </location>
</feature>
<evidence type="ECO:0000259" key="1">
    <source>
        <dbReference type="PROSITE" id="PS51782"/>
    </source>
</evidence>
<dbReference type="PROSITE" id="PS51782">
    <property type="entry name" value="LYSM"/>
    <property type="match status" value="8"/>
</dbReference>
<feature type="domain" description="LysM" evidence="1">
    <location>
        <begin position="395"/>
        <end position="438"/>
    </location>
</feature>
<dbReference type="SUPFAM" id="SSF54106">
    <property type="entry name" value="LysM domain"/>
    <property type="match status" value="8"/>
</dbReference>
<feature type="domain" description="LysM" evidence="1">
    <location>
        <begin position="456"/>
        <end position="499"/>
    </location>
</feature>
<evidence type="ECO:0000313" key="3">
    <source>
        <dbReference type="Proteomes" id="UP000315215"/>
    </source>
</evidence>
<dbReference type="SMART" id="SM00257">
    <property type="entry name" value="LysM"/>
    <property type="match status" value="8"/>
</dbReference>
<dbReference type="InterPro" id="IPR036779">
    <property type="entry name" value="LysM_dom_sf"/>
</dbReference>
<protein>
    <submittedName>
        <fullName evidence="2">LysM peptidoglycan-binding domain-containing protein</fullName>
    </submittedName>
</protein>
<organism evidence="2 3">
    <name type="scientific">Radiobacillus deserti</name>
    <dbReference type="NCBI Taxonomy" id="2594883"/>
    <lineage>
        <taxon>Bacteria</taxon>
        <taxon>Bacillati</taxon>
        <taxon>Bacillota</taxon>
        <taxon>Bacilli</taxon>
        <taxon>Bacillales</taxon>
        <taxon>Bacillaceae</taxon>
        <taxon>Radiobacillus</taxon>
    </lineage>
</organism>